<accession>A0A3P3U149</accession>
<dbReference type="OrthoDB" id="2623008at2"/>
<dbReference type="EMBL" id="RRCN01000001">
    <property type="protein sequence ID" value="RRJ63318.1"/>
    <property type="molecule type" value="Genomic_DNA"/>
</dbReference>
<evidence type="ECO:0000313" key="3">
    <source>
        <dbReference type="Proteomes" id="UP000267017"/>
    </source>
</evidence>
<evidence type="ECO:0000259" key="1">
    <source>
        <dbReference type="Pfam" id="PF23491"/>
    </source>
</evidence>
<name>A0A3P3U149_9BACL</name>
<dbReference type="RefSeq" id="WP_128631162.1">
    <property type="nucleotide sequence ID" value="NZ_RRCN01000001.1"/>
</dbReference>
<comment type="caution">
    <text evidence="2">The sequence shown here is derived from an EMBL/GenBank/DDBJ whole genome shotgun (WGS) entry which is preliminary data.</text>
</comment>
<dbReference type="InterPro" id="IPR055365">
    <property type="entry name" value="PH_SunI-like"/>
</dbReference>
<dbReference type="AlphaFoldDB" id="A0A3P3U149"/>
<protein>
    <recommendedName>
        <fullName evidence="1">Sublancin immunity protein SunI-like PH domain-containing protein</fullName>
    </recommendedName>
</protein>
<sequence length="84" mass="9567">MGINVKKENDTLIITWQLSKTEILLKDVEEVGFDETYGGEEKNAIRIGTPYGTTDRIFIKTTSNTYILFTTNGETLMNRIKGYL</sequence>
<keyword evidence="3" id="KW-1185">Reference proteome</keyword>
<gene>
    <name evidence="2" type="ORF">EHV15_10605</name>
</gene>
<organism evidence="2 3">
    <name type="scientific">Paenibacillus oralis</name>
    <dbReference type="NCBI Taxonomy" id="2490856"/>
    <lineage>
        <taxon>Bacteria</taxon>
        <taxon>Bacillati</taxon>
        <taxon>Bacillota</taxon>
        <taxon>Bacilli</taxon>
        <taxon>Bacillales</taxon>
        <taxon>Paenibacillaceae</taxon>
        <taxon>Paenibacillus</taxon>
    </lineage>
</organism>
<dbReference type="Pfam" id="PF23491">
    <property type="entry name" value="bPH_8"/>
    <property type="match status" value="1"/>
</dbReference>
<dbReference type="Proteomes" id="UP000267017">
    <property type="component" value="Unassembled WGS sequence"/>
</dbReference>
<reference evidence="2 3" key="1">
    <citation type="submission" date="2018-11" db="EMBL/GenBank/DDBJ databases">
        <title>Genome sequencing of Paenibacillus sp. KCOM 3021 (= ChDC PVNT-B20).</title>
        <authorList>
            <person name="Kook J.-K."/>
            <person name="Park S.-N."/>
            <person name="Lim Y.K."/>
        </authorList>
    </citation>
    <scope>NUCLEOTIDE SEQUENCE [LARGE SCALE GENOMIC DNA]</scope>
    <source>
        <strain evidence="2 3">KCOM 3021</strain>
    </source>
</reference>
<feature type="domain" description="Sublancin immunity protein SunI-like PH" evidence="1">
    <location>
        <begin position="1"/>
        <end position="81"/>
    </location>
</feature>
<proteinExistence type="predicted"/>
<evidence type="ECO:0000313" key="2">
    <source>
        <dbReference type="EMBL" id="RRJ63318.1"/>
    </source>
</evidence>